<protein>
    <recommendedName>
        <fullName evidence="3">PpiC domain-containing protein</fullName>
    </recommendedName>
</protein>
<evidence type="ECO:0000259" key="3">
    <source>
        <dbReference type="PROSITE" id="PS50198"/>
    </source>
</evidence>
<reference evidence="4" key="1">
    <citation type="submission" date="2019-09" db="EMBL/GenBank/DDBJ databases">
        <title>Characterisation of the sponge microbiome using genome-centric metagenomics.</title>
        <authorList>
            <person name="Engelberts J.P."/>
            <person name="Robbins S.J."/>
            <person name="De Goeij J.M."/>
            <person name="Aranda M."/>
            <person name="Bell S.C."/>
            <person name="Webster N.S."/>
        </authorList>
    </citation>
    <scope>NUCLEOTIDE SEQUENCE</scope>
    <source>
        <strain evidence="4">SB0662_bin_9</strain>
    </source>
</reference>
<accession>A0A6B1DMR5</accession>
<dbReference type="InterPro" id="IPR046357">
    <property type="entry name" value="PPIase_dom_sf"/>
</dbReference>
<feature type="domain" description="PpiC" evidence="3">
    <location>
        <begin position="263"/>
        <end position="372"/>
    </location>
</feature>
<feature type="transmembrane region" description="Helical" evidence="2">
    <location>
        <begin position="33"/>
        <end position="57"/>
    </location>
</feature>
<dbReference type="PANTHER" id="PTHR47245">
    <property type="entry name" value="PEPTIDYLPROLYL ISOMERASE"/>
    <property type="match status" value="1"/>
</dbReference>
<evidence type="ECO:0000256" key="2">
    <source>
        <dbReference type="SAM" id="Phobius"/>
    </source>
</evidence>
<organism evidence="4">
    <name type="scientific">Caldilineaceae bacterium SB0662_bin_9</name>
    <dbReference type="NCBI Taxonomy" id="2605258"/>
    <lineage>
        <taxon>Bacteria</taxon>
        <taxon>Bacillati</taxon>
        <taxon>Chloroflexota</taxon>
        <taxon>Caldilineae</taxon>
        <taxon>Caldilineales</taxon>
        <taxon>Caldilineaceae</taxon>
    </lineage>
</organism>
<dbReference type="PROSITE" id="PS50198">
    <property type="entry name" value="PPIC_PPIASE_2"/>
    <property type="match status" value="1"/>
</dbReference>
<name>A0A6B1DMR5_9CHLR</name>
<proteinExistence type="predicted"/>
<dbReference type="Gene3D" id="3.10.50.40">
    <property type="match status" value="1"/>
</dbReference>
<keyword evidence="2" id="KW-0472">Membrane</keyword>
<dbReference type="Pfam" id="PF13623">
    <property type="entry name" value="SurA_N_2"/>
    <property type="match status" value="1"/>
</dbReference>
<keyword evidence="2" id="KW-1133">Transmembrane helix</keyword>
<keyword evidence="1" id="KW-0697">Rotamase</keyword>
<dbReference type="InterPro" id="IPR050245">
    <property type="entry name" value="PrsA_foldase"/>
</dbReference>
<evidence type="ECO:0000256" key="1">
    <source>
        <dbReference type="PROSITE-ProRule" id="PRU00278"/>
    </source>
</evidence>
<dbReference type="Pfam" id="PF13616">
    <property type="entry name" value="Rotamase_3"/>
    <property type="match status" value="1"/>
</dbReference>
<keyword evidence="2" id="KW-0812">Transmembrane</keyword>
<dbReference type="PANTHER" id="PTHR47245:SF2">
    <property type="entry name" value="PEPTIDYL-PROLYL CIS-TRANS ISOMERASE HP_0175-RELATED"/>
    <property type="match status" value="1"/>
</dbReference>
<sequence length="435" mass="48123">MAKKKRTTEEAPRRQTRKEILLANRQRERDRKFLLLGGVATGVALLLVVIGAVYSFLVVPARLVVSVNGTDITIQDFRNRYRYERQLTLNRYESMRFLQQQFAGQINLLNEIQVLQTALSDEFTMGVRVKSTMIEDLLIVEAAREAGLSVSDAQLDELIEAEVASRYSKYTAAQATATITAREATASEQAADAGDDAAGTDSEAEAIDIISEEELHQGTAGLAEELDDTNGLTLDEYRQILEYGLLREMVRSHVTEGNVETTEPRIRARHLLITFEDQPGGNEADTAGRTPEEALALAESLLARLELGESFDYLVDLYSDDPTAEFNQGDLGWFAQGRMVPAFEEAAFALAVNETSAPVETEFGYHLIQVTDSDPDAPISADTLESAIDEYFRNWLVEQQAAANIEERGLVSDQIPVGATKEAEEFRNNLSVQSS</sequence>
<keyword evidence="1" id="KW-0413">Isomerase</keyword>
<dbReference type="InterPro" id="IPR027304">
    <property type="entry name" value="Trigger_fact/SurA_dom_sf"/>
</dbReference>
<dbReference type="InterPro" id="IPR000297">
    <property type="entry name" value="PPIase_PpiC"/>
</dbReference>
<dbReference type="AlphaFoldDB" id="A0A6B1DMR5"/>
<dbReference type="GO" id="GO:0003755">
    <property type="term" value="F:peptidyl-prolyl cis-trans isomerase activity"/>
    <property type="evidence" value="ECO:0007669"/>
    <property type="project" value="UniProtKB-KW"/>
</dbReference>
<dbReference type="SUPFAM" id="SSF109998">
    <property type="entry name" value="Triger factor/SurA peptide-binding domain-like"/>
    <property type="match status" value="1"/>
</dbReference>
<dbReference type="SUPFAM" id="SSF54534">
    <property type="entry name" value="FKBP-like"/>
    <property type="match status" value="1"/>
</dbReference>
<evidence type="ECO:0000313" key="4">
    <source>
        <dbReference type="EMBL" id="MYD88760.1"/>
    </source>
</evidence>
<gene>
    <name evidence="4" type="ORF">F4Y08_00245</name>
</gene>
<dbReference type="EMBL" id="VXPY01000002">
    <property type="protein sequence ID" value="MYD88760.1"/>
    <property type="molecule type" value="Genomic_DNA"/>
</dbReference>
<comment type="caution">
    <text evidence="4">The sequence shown here is derived from an EMBL/GenBank/DDBJ whole genome shotgun (WGS) entry which is preliminary data.</text>
</comment>